<keyword evidence="3" id="KW-1185">Reference proteome</keyword>
<feature type="transmembrane region" description="Helical" evidence="1">
    <location>
        <begin position="331"/>
        <end position="353"/>
    </location>
</feature>
<name>A0A3S0W9S8_9GAMM</name>
<feature type="transmembrane region" description="Helical" evidence="1">
    <location>
        <begin position="433"/>
        <end position="455"/>
    </location>
</feature>
<protein>
    <submittedName>
        <fullName evidence="2">Uncharacterized protein</fullName>
    </submittedName>
</protein>
<evidence type="ECO:0000256" key="1">
    <source>
        <dbReference type="SAM" id="Phobius"/>
    </source>
</evidence>
<evidence type="ECO:0000313" key="3">
    <source>
        <dbReference type="Proteomes" id="UP000287336"/>
    </source>
</evidence>
<keyword evidence="1" id="KW-0472">Membrane</keyword>
<sequence length="477" mass="53736">MMNSKKCLAFLIDNIDSGNNVKETLEELSIFIGANSFSVESIRNALSEFDNSENSGWSIYIRDGEYSEISLADIDGEDLNILIKKPVGGRLFFATLNGFLYELDREDFLYVKEILVLQNFSEFCTRRYCIKPWDGELIPSLPRQDNGSDEVDPRIGLVRDLTAKKVPADPYRWLLTGPISEGDLWSKWQKIAVLKLSTVLVSEVWAEDVKTKVSINGSRKIVFNLDDSLDDPTFYRQLKEAVEWLLVRQDADARHEVLIRRLATLLWQDEDNNSSWIVAAKKVLKEALDGARLDHKAYIRFKSTEAVKAVADLRKAVGEDISKITSRIHRLANGFIVGLAALAAGLGVRLTLITSNGSWEWSGLVFCIVVLSVTWTGILLQRYISSSSLVSDLCHMRSWHRSVHVALSRAEYKDLALRPILDAIQLYKRTIKLMHIGLVVSSIIFFLGFIGLPAIHSGGQEDASSQQEHSESIKKEE</sequence>
<proteinExistence type="predicted"/>
<dbReference type="RefSeq" id="WP_126944904.1">
    <property type="nucleotide sequence ID" value="NZ_RZHG01000009.1"/>
</dbReference>
<feature type="transmembrane region" description="Helical" evidence="1">
    <location>
        <begin position="359"/>
        <end position="380"/>
    </location>
</feature>
<evidence type="ECO:0000313" key="2">
    <source>
        <dbReference type="EMBL" id="RUR32756.1"/>
    </source>
</evidence>
<keyword evidence="1" id="KW-0812">Transmembrane</keyword>
<gene>
    <name evidence="2" type="ORF">ELY33_05085</name>
</gene>
<comment type="caution">
    <text evidence="2">The sequence shown here is derived from an EMBL/GenBank/DDBJ whole genome shotgun (WGS) entry which is preliminary data.</text>
</comment>
<dbReference type="Proteomes" id="UP000287336">
    <property type="component" value="Unassembled WGS sequence"/>
</dbReference>
<dbReference type="EMBL" id="RZHG01000009">
    <property type="protein sequence ID" value="RUR32756.1"/>
    <property type="molecule type" value="Genomic_DNA"/>
</dbReference>
<keyword evidence="1" id="KW-1133">Transmembrane helix</keyword>
<accession>A0A3S0W9S8</accession>
<dbReference type="OrthoDB" id="9204488at2"/>
<organism evidence="2 3">
    <name type="scientific">Vreelandella andesensis</name>
    <dbReference type="NCBI Taxonomy" id="447567"/>
    <lineage>
        <taxon>Bacteria</taxon>
        <taxon>Pseudomonadati</taxon>
        <taxon>Pseudomonadota</taxon>
        <taxon>Gammaproteobacteria</taxon>
        <taxon>Oceanospirillales</taxon>
        <taxon>Halomonadaceae</taxon>
        <taxon>Vreelandella</taxon>
    </lineage>
</organism>
<dbReference type="AlphaFoldDB" id="A0A3S0W9S8"/>
<reference evidence="2 3" key="1">
    <citation type="submission" date="2018-12" db="EMBL/GenBank/DDBJ databases">
        <title>three novel Halomonas strain isolated from plants.</title>
        <authorList>
            <person name="Sun C."/>
        </authorList>
    </citation>
    <scope>NUCLEOTIDE SEQUENCE [LARGE SCALE GENOMIC DNA]</scope>
    <source>
        <strain evidence="2 3">DSM 19434</strain>
    </source>
</reference>